<name>A0A1D1VJC2_RAMVA</name>
<keyword evidence="4" id="KW-1185">Reference proteome</keyword>
<dbReference type="EMBL" id="BDGG01000005">
    <property type="protein sequence ID" value="GAU99013.1"/>
    <property type="molecule type" value="Genomic_DNA"/>
</dbReference>
<dbReference type="Proteomes" id="UP000186922">
    <property type="component" value="Unassembled WGS sequence"/>
</dbReference>
<proteinExistence type="predicted"/>
<feature type="chain" id="PRO_5008898506" description="Ig-like domain-containing protein" evidence="1">
    <location>
        <begin position="21"/>
        <end position="179"/>
    </location>
</feature>
<evidence type="ECO:0000259" key="2">
    <source>
        <dbReference type="PROSITE" id="PS50835"/>
    </source>
</evidence>
<sequence>MRLILMALLLATRFLVNTLAFTNGTLYDDAVELMDVPEILQFSFSPNPVVEGQSVNVTCIVRPTNSQVLIVRIRGDDLDHRQEYQTTVPNDTISIYGAAHKGVLWGNVPLNKSGSYFCEGRNSKGLVRSRSLNLYLRFLPEATLIVDMTKVAGISKSSYIVHPAYCEVVAEKSASEYHW</sequence>
<dbReference type="SUPFAM" id="SSF48726">
    <property type="entry name" value="Immunoglobulin"/>
    <property type="match status" value="1"/>
</dbReference>
<keyword evidence="1" id="KW-0732">Signal</keyword>
<organism evidence="3 4">
    <name type="scientific">Ramazzottius varieornatus</name>
    <name type="common">Water bear</name>
    <name type="synonym">Tardigrade</name>
    <dbReference type="NCBI Taxonomy" id="947166"/>
    <lineage>
        <taxon>Eukaryota</taxon>
        <taxon>Metazoa</taxon>
        <taxon>Ecdysozoa</taxon>
        <taxon>Tardigrada</taxon>
        <taxon>Eutardigrada</taxon>
        <taxon>Parachela</taxon>
        <taxon>Hypsibioidea</taxon>
        <taxon>Ramazzottiidae</taxon>
        <taxon>Ramazzottius</taxon>
    </lineage>
</organism>
<evidence type="ECO:0000313" key="4">
    <source>
        <dbReference type="Proteomes" id="UP000186922"/>
    </source>
</evidence>
<dbReference type="InterPro" id="IPR036179">
    <property type="entry name" value="Ig-like_dom_sf"/>
</dbReference>
<protein>
    <recommendedName>
        <fullName evidence="2">Ig-like domain-containing protein</fullName>
    </recommendedName>
</protein>
<dbReference type="Gene3D" id="2.60.40.10">
    <property type="entry name" value="Immunoglobulins"/>
    <property type="match status" value="1"/>
</dbReference>
<comment type="caution">
    <text evidence="3">The sequence shown here is derived from an EMBL/GenBank/DDBJ whole genome shotgun (WGS) entry which is preliminary data.</text>
</comment>
<dbReference type="PROSITE" id="PS50835">
    <property type="entry name" value="IG_LIKE"/>
    <property type="match status" value="1"/>
</dbReference>
<feature type="domain" description="Ig-like" evidence="2">
    <location>
        <begin position="37"/>
        <end position="133"/>
    </location>
</feature>
<gene>
    <name evidence="3" type="primary">RvY_10074</name>
    <name evidence="3" type="synonym">RvY_10074.1</name>
    <name evidence="3" type="ORF">RvY_10074-1</name>
</gene>
<feature type="signal peptide" evidence="1">
    <location>
        <begin position="1"/>
        <end position="20"/>
    </location>
</feature>
<dbReference type="OrthoDB" id="10401347at2759"/>
<accession>A0A1D1VJC2</accession>
<dbReference type="InterPro" id="IPR013783">
    <property type="entry name" value="Ig-like_fold"/>
</dbReference>
<dbReference type="AlphaFoldDB" id="A0A1D1VJC2"/>
<evidence type="ECO:0000313" key="3">
    <source>
        <dbReference type="EMBL" id="GAU99013.1"/>
    </source>
</evidence>
<evidence type="ECO:0000256" key="1">
    <source>
        <dbReference type="SAM" id="SignalP"/>
    </source>
</evidence>
<reference evidence="3 4" key="1">
    <citation type="journal article" date="2016" name="Nat. Commun.">
        <title>Extremotolerant tardigrade genome and improved radiotolerance of human cultured cells by tardigrade-unique protein.</title>
        <authorList>
            <person name="Hashimoto T."/>
            <person name="Horikawa D.D."/>
            <person name="Saito Y."/>
            <person name="Kuwahara H."/>
            <person name="Kozuka-Hata H."/>
            <person name="Shin-I T."/>
            <person name="Minakuchi Y."/>
            <person name="Ohishi K."/>
            <person name="Motoyama A."/>
            <person name="Aizu T."/>
            <person name="Enomoto A."/>
            <person name="Kondo K."/>
            <person name="Tanaka S."/>
            <person name="Hara Y."/>
            <person name="Koshikawa S."/>
            <person name="Sagara H."/>
            <person name="Miura T."/>
            <person name="Yokobori S."/>
            <person name="Miyagawa K."/>
            <person name="Suzuki Y."/>
            <person name="Kubo T."/>
            <person name="Oyama M."/>
            <person name="Kohara Y."/>
            <person name="Fujiyama A."/>
            <person name="Arakawa K."/>
            <person name="Katayama T."/>
            <person name="Toyoda A."/>
            <person name="Kunieda T."/>
        </authorList>
    </citation>
    <scope>NUCLEOTIDE SEQUENCE [LARGE SCALE GENOMIC DNA]</scope>
    <source>
        <strain evidence="3 4">YOKOZUNA-1</strain>
    </source>
</reference>
<dbReference type="InterPro" id="IPR007110">
    <property type="entry name" value="Ig-like_dom"/>
</dbReference>